<keyword evidence="3" id="KW-1185">Reference proteome</keyword>
<evidence type="ECO:0000256" key="1">
    <source>
        <dbReference type="SAM" id="Phobius"/>
    </source>
</evidence>
<accession>A0A1T3MRZ5</accession>
<keyword evidence="1" id="KW-1133">Transmembrane helix</keyword>
<keyword evidence="1" id="KW-0812">Transmembrane</keyword>
<organism evidence="2 3">
    <name type="scientific">Elizabethkingia occulta</name>
    <dbReference type="NCBI Taxonomy" id="1867263"/>
    <lineage>
        <taxon>Bacteria</taxon>
        <taxon>Pseudomonadati</taxon>
        <taxon>Bacteroidota</taxon>
        <taxon>Flavobacteriia</taxon>
        <taxon>Flavobacteriales</taxon>
        <taxon>Weeksellaceae</taxon>
        <taxon>Elizabethkingia</taxon>
    </lineage>
</organism>
<keyword evidence="1" id="KW-0472">Membrane</keyword>
<dbReference type="EMBL" id="MAHX01000008">
    <property type="protein sequence ID" value="OPC67111.1"/>
    <property type="molecule type" value="Genomic_DNA"/>
</dbReference>
<protein>
    <submittedName>
        <fullName evidence="2">Signal peptidase I</fullName>
    </submittedName>
</protein>
<dbReference type="AlphaFoldDB" id="A0A1T3MRZ5"/>
<dbReference type="GeneID" id="56683586"/>
<dbReference type="Proteomes" id="UP000190813">
    <property type="component" value="Unassembled WGS sequence"/>
</dbReference>
<name>A0A1T3MRZ5_9FLAO</name>
<gene>
    <name evidence="2" type="ORF">BAZ10_16720</name>
</gene>
<dbReference type="Pfam" id="PF18936">
    <property type="entry name" value="DUF5684"/>
    <property type="match status" value="1"/>
</dbReference>
<comment type="caution">
    <text evidence="2">The sequence shown here is derived from an EMBL/GenBank/DDBJ whole genome shotgun (WGS) entry which is preliminary data.</text>
</comment>
<feature type="transmembrane region" description="Helical" evidence="1">
    <location>
        <begin position="20"/>
        <end position="43"/>
    </location>
</feature>
<sequence length="146" mass="16232">MLTILQSYDSSYYDNSGSAAAGAIFGIGMLFFYLVIYLFIGFCRYKVFKKAGREDAWAGFVPVYNAIVLSQIIKKPSWFFILFYVPLISYYAWFVTGDKLGKGFGKGENSTVWGVIGLLTGLFINMIVHAFGSDQFDSSAVPDETA</sequence>
<dbReference type="InterPro" id="IPR043739">
    <property type="entry name" value="DUF5684"/>
</dbReference>
<evidence type="ECO:0000313" key="3">
    <source>
        <dbReference type="Proteomes" id="UP000190813"/>
    </source>
</evidence>
<proteinExistence type="predicted"/>
<reference evidence="2 3" key="1">
    <citation type="submission" date="2016-06" db="EMBL/GenBank/DDBJ databases">
        <title>Revisiting the taxonomy of the Elizabethkingia Genus based on Whole-Genome Sequencing, Optical Mapping, and MALDI-TOF.</title>
        <authorList>
            <person name="Nicholson A.C."/>
        </authorList>
    </citation>
    <scope>NUCLEOTIDE SEQUENCE [LARGE SCALE GENOMIC DNA]</scope>
    <source>
        <strain evidence="2 3">G4070</strain>
    </source>
</reference>
<dbReference type="RefSeq" id="WP_009086107.1">
    <property type="nucleotide sequence ID" value="NZ_CBCSBR010000034.1"/>
</dbReference>
<feature type="transmembrane region" description="Helical" evidence="1">
    <location>
        <begin position="79"/>
        <end position="100"/>
    </location>
</feature>
<feature type="transmembrane region" description="Helical" evidence="1">
    <location>
        <begin position="112"/>
        <end position="132"/>
    </location>
</feature>
<evidence type="ECO:0000313" key="2">
    <source>
        <dbReference type="EMBL" id="OPC67111.1"/>
    </source>
</evidence>